<evidence type="ECO:0000256" key="1">
    <source>
        <dbReference type="ARBA" id="ARBA00000085"/>
    </source>
</evidence>
<dbReference type="InterPro" id="IPR004358">
    <property type="entry name" value="Sig_transdc_His_kin-like_C"/>
</dbReference>
<dbReference type="CDD" id="cd00082">
    <property type="entry name" value="HisKA"/>
    <property type="match status" value="1"/>
</dbReference>
<dbReference type="Gene3D" id="3.30.450.40">
    <property type="match status" value="1"/>
</dbReference>
<dbReference type="PROSITE" id="PS50109">
    <property type="entry name" value="HIS_KIN"/>
    <property type="match status" value="1"/>
</dbReference>
<dbReference type="EC" id="2.7.13.3" evidence="2"/>
<dbReference type="InterPro" id="IPR029016">
    <property type="entry name" value="GAF-like_dom_sf"/>
</dbReference>
<dbReference type="Pfam" id="PF02518">
    <property type="entry name" value="HATPase_c"/>
    <property type="match status" value="1"/>
</dbReference>
<keyword evidence="3" id="KW-0597">Phosphoprotein</keyword>
<dbReference type="GO" id="GO:0016301">
    <property type="term" value="F:kinase activity"/>
    <property type="evidence" value="ECO:0007669"/>
    <property type="project" value="UniProtKB-KW"/>
</dbReference>
<comment type="catalytic activity">
    <reaction evidence="1">
        <text>ATP + protein L-histidine = ADP + protein N-phospho-L-histidine.</text>
        <dbReference type="EC" id="2.7.13.3"/>
    </reaction>
</comment>
<dbReference type="PANTHER" id="PTHR43065:SF42">
    <property type="entry name" value="TWO-COMPONENT SENSOR PPRA"/>
    <property type="match status" value="1"/>
</dbReference>
<reference evidence="6" key="1">
    <citation type="journal article" date="2019" name="Int. J. Syst. Evol. Microbiol.">
        <title>The Global Catalogue of Microorganisms (GCM) 10K type strain sequencing project: providing services to taxonomists for standard genome sequencing and annotation.</title>
        <authorList>
            <consortium name="The Broad Institute Genomics Platform"/>
            <consortium name="The Broad Institute Genome Sequencing Center for Infectious Disease"/>
            <person name="Wu L."/>
            <person name="Ma J."/>
        </authorList>
    </citation>
    <scope>NUCLEOTIDE SEQUENCE [LARGE SCALE GENOMIC DNA]</scope>
    <source>
        <strain evidence="6">JCM 30774</strain>
    </source>
</reference>
<dbReference type="SUPFAM" id="SSF55781">
    <property type="entry name" value="GAF domain-like"/>
    <property type="match status" value="1"/>
</dbReference>
<dbReference type="SMART" id="SM00065">
    <property type="entry name" value="GAF"/>
    <property type="match status" value="1"/>
</dbReference>
<keyword evidence="5" id="KW-0808">Transferase</keyword>
<organism evidence="5 6">
    <name type="scientific">Rhodanobacter aciditrophus</name>
    <dbReference type="NCBI Taxonomy" id="1623218"/>
    <lineage>
        <taxon>Bacteria</taxon>
        <taxon>Pseudomonadati</taxon>
        <taxon>Pseudomonadota</taxon>
        <taxon>Gammaproteobacteria</taxon>
        <taxon>Lysobacterales</taxon>
        <taxon>Rhodanobacteraceae</taxon>
        <taxon>Rhodanobacter</taxon>
    </lineage>
</organism>
<dbReference type="Gene3D" id="1.10.287.130">
    <property type="match status" value="1"/>
</dbReference>
<sequence length="459" mass="50506">MNIEFENILLQVSQSPYIDEGDLDRAARLILDSVVTGLGVKRTGIWLLAEDGESIVCRLLIDVHNNTEVEDIVLTRSDFPTYFSALDTERAIRVNDALTDPVTAEFIESYLNPLGIGSMLDTPIRHRGKMVGIICSEGTERDRNWTDDEATFSGVLSDLYGRAVSAYERLQLEHALRDANAVLERKVEERTQTLNQTLETLKATQDHLIESEKMAALGGLVSGVAHEVNTPLGVSITSLSHIKEEVHTLRKAYETGSLDENGFITFLSEFDSAYQIATSNLERAAKLVSDFKKTAVDQSSSVVESVNLKSTVDSLITSLNPIYKQKNATVISTIPEDLSLVTYTGAIDQVLTNLISNSCIHGFRSVNDENDIYLSAMQVGEQVVVDYRDNGVGMDEDICRRVFEPFYTTNRANGGSGLGMSITYNLVTQKLGGEIKVLPATSGGAHFQIKLPMLHHGTH</sequence>
<dbReference type="PRINTS" id="PR00344">
    <property type="entry name" value="BCTRLSENSOR"/>
</dbReference>
<feature type="domain" description="Histidine kinase" evidence="4">
    <location>
        <begin position="223"/>
        <end position="455"/>
    </location>
</feature>
<evidence type="ECO:0000256" key="2">
    <source>
        <dbReference type="ARBA" id="ARBA00012438"/>
    </source>
</evidence>
<dbReference type="SMART" id="SM00387">
    <property type="entry name" value="HATPase_c"/>
    <property type="match status" value="1"/>
</dbReference>
<dbReference type="Gene3D" id="3.30.565.10">
    <property type="entry name" value="Histidine kinase-like ATPase, C-terminal domain"/>
    <property type="match status" value="1"/>
</dbReference>
<evidence type="ECO:0000256" key="3">
    <source>
        <dbReference type="ARBA" id="ARBA00022553"/>
    </source>
</evidence>
<gene>
    <name evidence="5" type="ORF">ACFQ45_07720</name>
</gene>
<name>A0ABW4B164_9GAMM</name>
<dbReference type="InterPro" id="IPR003594">
    <property type="entry name" value="HATPase_dom"/>
</dbReference>
<dbReference type="Proteomes" id="UP001597059">
    <property type="component" value="Unassembled WGS sequence"/>
</dbReference>
<dbReference type="InterPro" id="IPR003018">
    <property type="entry name" value="GAF"/>
</dbReference>
<dbReference type="PANTHER" id="PTHR43065">
    <property type="entry name" value="SENSOR HISTIDINE KINASE"/>
    <property type="match status" value="1"/>
</dbReference>
<dbReference type="RefSeq" id="WP_377366427.1">
    <property type="nucleotide sequence ID" value="NZ_JBHTMN010000007.1"/>
</dbReference>
<evidence type="ECO:0000313" key="6">
    <source>
        <dbReference type="Proteomes" id="UP001597059"/>
    </source>
</evidence>
<accession>A0ABW4B164</accession>
<dbReference type="Pfam" id="PF01590">
    <property type="entry name" value="GAF"/>
    <property type="match status" value="1"/>
</dbReference>
<keyword evidence="6" id="KW-1185">Reference proteome</keyword>
<comment type="caution">
    <text evidence="5">The sequence shown here is derived from an EMBL/GenBank/DDBJ whole genome shotgun (WGS) entry which is preliminary data.</text>
</comment>
<keyword evidence="5" id="KW-0418">Kinase</keyword>
<proteinExistence type="predicted"/>
<evidence type="ECO:0000313" key="5">
    <source>
        <dbReference type="EMBL" id="MFD1383251.1"/>
    </source>
</evidence>
<dbReference type="EMBL" id="JBHTMN010000007">
    <property type="protein sequence ID" value="MFD1383251.1"/>
    <property type="molecule type" value="Genomic_DNA"/>
</dbReference>
<dbReference type="InterPro" id="IPR005467">
    <property type="entry name" value="His_kinase_dom"/>
</dbReference>
<dbReference type="InterPro" id="IPR003661">
    <property type="entry name" value="HisK_dim/P_dom"/>
</dbReference>
<dbReference type="InterPro" id="IPR036890">
    <property type="entry name" value="HATPase_C_sf"/>
</dbReference>
<protein>
    <recommendedName>
        <fullName evidence="2">histidine kinase</fullName>
        <ecNumber evidence="2">2.7.13.3</ecNumber>
    </recommendedName>
</protein>
<evidence type="ECO:0000259" key="4">
    <source>
        <dbReference type="PROSITE" id="PS50109"/>
    </source>
</evidence>
<dbReference type="SUPFAM" id="SSF55874">
    <property type="entry name" value="ATPase domain of HSP90 chaperone/DNA topoisomerase II/histidine kinase"/>
    <property type="match status" value="1"/>
</dbReference>